<reference evidence="1 2" key="1">
    <citation type="journal article" date="2018" name="Sci. Rep.">
        <title>Comparative genomics provides insights into the lifestyle and reveals functional heterogeneity of dark septate endophytic fungi.</title>
        <authorList>
            <person name="Knapp D.G."/>
            <person name="Nemeth J.B."/>
            <person name="Barry K."/>
            <person name="Hainaut M."/>
            <person name="Henrissat B."/>
            <person name="Johnson J."/>
            <person name="Kuo A."/>
            <person name="Lim J.H.P."/>
            <person name="Lipzen A."/>
            <person name="Nolan M."/>
            <person name="Ohm R.A."/>
            <person name="Tamas L."/>
            <person name="Grigoriev I.V."/>
            <person name="Spatafora J.W."/>
            <person name="Nagy L.G."/>
            <person name="Kovacs G.M."/>
        </authorList>
    </citation>
    <scope>NUCLEOTIDE SEQUENCE [LARGE SCALE GENOMIC DNA]</scope>
    <source>
        <strain evidence="1 2">DSE2036</strain>
    </source>
</reference>
<organism evidence="1 2">
    <name type="scientific">Periconia macrospinosa</name>
    <dbReference type="NCBI Taxonomy" id="97972"/>
    <lineage>
        <taxon>Eukaryota</taxon>
        <taxon>Fungi</taxon>
        <taxon>Dikarya</taxon>
        <taxon>Ascomycota</taxon>
        <taxon>Pezizomycotina</taxon>
        <taxon>Dothideomycetes</taxon>
        <taxon>Pleosporomycetidae</taxon>
        <taxon>Pleosporales</taxon>
        <taxon>Massarineae</taxon>
        <taxon>Periconiaceae</taxon>
        <taxon>Periconia</taxon>
    </lineage>
</organism>
<evidence type="ECO:0000313" key="1">
    <source>
        <dbReference type="EMBL" id="PVH93694.1"/>
    </source>
</evidence>
<gene>
    <name evidence="1" type="ORF">DM02DRAFT_634322</name>
</gene>
<sequence length="149" mass="16857">MSKIALGEPSVESQCSPNKREADFMHSMNFRVQTTQMAQKNVFENSYVDLARMYVLCQSLGGTQSQDLVITATKEAMDSFFVKQPEPVLVSEHSRLDYRSVWPVGNCVLPLWCALSVIYKGTLPGDQTRITAKEDGQVMLFETLKREEK</sequence>
<dbReference type="Proteomes" id="UP000244855">
    <property type="component" value="Unassembled WGS sequence"/>
</dbReference>
<dbReference type="EMBL" id="KZ805573">
    <property type="protein sequence ID" value="PVH93694.1"/>
    <property type="molecule type" value="Genomic_DNA"/>
</dbReference>
<protein>
    <submittedName>
        <fullName evidence="1">Uncharacterized protein</fullName>
    </submittedName>
</protein>
<dbReference type="AlphaFoldDB" id="A0A2V1D915"/>
<accession>A0A2V1D915</accession>
<keyword evidence="2" id="KW-1185">Reference proteome</keyword>
<name>A0A2V1D915_9PLEO</name>
<evidence type="ECO:0000313" key="2">
    <source>
        <dbReference type="Proteomes" id="UP000244855"/>
    </source>
</evidence>
<proteinExistence type="predicted"/>